<keyword evidence="5 6" id="KW-0472">Membrane</keyword>
<dbReference type="Proteomes" id="UP000188613">
    <property type="component" value="Unassembled WGS sequence"/>
</dbReference>
<dbReference type="InterPro" id="IPR051401">
    <property type="entry name" value="GtrA_CellWall_Glycosyl"/>
</dbReference>
<evidence type="ECO:0000256" key="3">
    <source>
        <dbReference type="ARBA" id="ARBA00022692"/>
    </source>
</evidence>
<dbReference type="AlphaFoldDB" id="A0A1V2AAA1"/>
<dbReference type="PANTHER" id="PTHR38459:SF1">
    <property type="entry name" value="PROPHAGE BACTOPRENOL-LINKED GLUCOSE TRANSLOCASE HOMOLOG"/>
    <property type="match status" value="1"/>
</dbReference>
<feature type="domain" description="GtrA/DPMS transmembrane" evidence="7">
    <location>
        <begin position="10"/>
        <end position="118"/>
    </location>
</feature>
<evidence type="ECO:0000256" key="6">
    <source>
        <dbReference type="SAM" id="Phobius"/>
    </source>
</evidence>
<evidence type="ECO:0000256" key="5">
    <source>
        <dbReference type="ARBA" id="ARBA00023136"/>
    </source>
</evidence>
<dbReference type="InterPro" id="IPR007267">
    <property type="entry name" value="GtrA_DPMS_TM"/>
</dbReference>
<feature type="transmembrane region" description="Helical" evidence="6">
    <location>
        <begin position="7"/>
        <end position="26"/>
    </location>
</feature>
<name>A0A1V2AAA1_9BACI</name>
<keyword evidence="9" id="KW-1185">Reference proteome</keyword>
<dbReference type="RefSeq" id="WP_076764473.1">
    <property type="nucleotide sequence ID" value="NZ_MSFI01000008.1"/>
</dbReference>
<dbReference type="EMBL" id="MSFI01000008">
    <property type="protein sequence ID" value="OMP67870.1"/>
    <property type="molecule type" value="Genomic_DNA"/>
</dbReference>
<sequence length="129" mass="14756">MGRTGQEFIRFVIIGGINTVTYYVLYLLLHSSLEMEYMFSHIVAFFISMVISFFLNSYITFKVKPTLVKFLTFPLTQLFNFAVSSFFMFVLIEYFHVSSTITPIFAVIIAVPMTFLVTGKVLKKESVAG</sequence>
<organism evidence="8 9">
    <name type="scientific">Domibacillus epiphyticus</name>
    <dbReference type="NCBI Taxonomy" id="1714355"/>
    <lineage>
        <taxon>Bacteria</taxon>
        <taxon>Bacillati</taxon>
        <taxon>Bacillota</taxon>
        <taxon>Bacilli</taxon>
        <taxon>Bacillales</taxon>
        <taxon>Bacillaceae</taxon>
        <taxon>Domibacillus</taxon>
    </lineage>
</organism>
<dbReference type="GO" id="GO:0005886">
    <property type="term" value="C:plasma membrane"/>
    <property type="evidence" value="ECO:0007669"/>
    <property type="project" value="TreeGrafter"/>
</dbReference>
<evidence type="ECO:0000256" key="1">
    <source>
        <dbReference type="ARBA" id="ARBA00004141"/>
    </source>
</evidence>
<evidence type="ECO:0000256" key="2">
    <source>
        <dbReference type="ARBA" id="ARBA00009399"/>
    </source>
</evidence>
<evidence type="ECO:0000313" key="9">
    <source>
        <dbReference type="Proteomes" id="UP000188613"/>
    </source>
</evidence>
<dbReference type="GO" id="GO:0000271">
    <property type="term" value="P:polysaccharide biosynthetic process"/>
    <property type="evidence" value="ECO:0007669"/>
    <property type="project" value="InterPro"/>
</dbReference>
<comment type="similarity">
    <text evidence="2">Belongs to the GtrA family.</text>
</comment>
<comment type="caution">
    <text evidence="8">The sequence shown here is derived from an EMBL/GenBank/DDBJ whole genome shotgun (WGS) entry which is preliminary data.</text>
</comment>
<keyword evidence="4 6" id="KW-1133">Transmembrane helix</keyword>
<protein>
    <submittedName>
        <fullName evidence="8">Polysaccharide biosynthesis protein GtrA</fullName>
    </submittedName>
</protein>
<evidence type="ECO:0000313" key="8">
    <source>
        <dbReference type="EMBL" id="OMP67870.1"/>
    </source>
</evidence>
<accession>A0A1V2AAA1</accession>
<proteinExistence type="inferred from homology"/>
<keyword evidence="3 6" id="KW-0812">Transmembrane</keyword>
<dbReference type="PANTHER" id="PTHR38459">
    <property type="entry name" value="PROPHAGE BACTOPRENOL-LINKED GLUCOSE TRANSLOCASE HOMOLOG"/>
    <property type="match status" value="1"/>
</dbReference>
<dbReference type="Pfam" id="PF04138">
    <property type="entry name" value="GtrA_DPMS_TM"/>
    <property type="match status" value="1"/>
</dbReference>
<dbReference type="STRING" id="1714355.BTO28_05125"/>
<feature type="transmembrane region" description="Helical" evidence="6">
    <location>
        <begin position="71"/>
        <end position="92"/>
    </location>
</feature>
<reference evidence="8 9" key="1">
    <citation type="submission" date="2016-12" db="EMBL/GenBank/DDBJ databases">
        <title>Domibacillus sp. SAB 38T whole genome sequencing.</title>
        <authorList>
            <person name="Verma A."/>
            <person name="Ojha A.K."/>
            <person name="Krishnamurthi S."/>
        </authorList>
    </citation>
    <scope>NUCLEOTIDE SEQUENCE [LARGE SCALE GENOMIC DNA]</scope>
    <source>
        <strain evidence="8 9">SAB 38</strain>
    </source>
</reference>
<feature type="transmembrane region" description="Helical" evidence="6">
    <location>
        <begin position="104"/>
        <end position="122"/>
    </location>
</feature>
<evidence type="ECO:0000259" key="7">
    <source>
        <dbReference type="Pfam" id="PF04138"/>
    </source>
</evidence>
<feature type="transmembrane region" description="Helical" evidence="6">
    <location>
        <begin position="38"/>
        <end position="59"/>
    </location>
</feature>
<comment type="subcellular location">
    <subcellularLocation>
        <location evidence="1">Membrane</location>
        <topology evidence="1">Multi-pass membrane protein</topology>
    </subcellularLocation>
</comment>
<gene>
    <name evidence="8" type="ORF">BTO28_05125</name>
</gene>
<dbReference type="OrthoDB" id="2666802at2"/>
<evidence type="ECO:0000256" key="4">
    <source>
        <dbReference type="ARBA" id="ARBA00022989"/>
    </source>
</evidence>